<name>A0ABW7U1F4_9ACTN</name>
<dbReference type="RefSeq" id="WP_398706992.1">
    <property type="nucleotide sequence ID" value="NZ_JBIRUI010000001.1"/>
</dbReference>
<comment type="caution">
    <text evidence="3">The sequence shown here is derived from an EMBL/GenBank/DDBJ whole genome shotgun (WGS) entry which is preliminary data.</text>
</comment>
<dbReference type="InterPro" id="IPR028994">
    <property type="entry name" value="Integrin_alpha_N"/>
</dbReference>
<organism evidence="3 4">
    <name type="scientific">Streptomyces litmocidini</name>
    <dbReference type="NCBI Taxonomy" id="67318"/>
    <lineage>
        <taxon>Bacteria</taxon>
        <taxon>Bacillati</taxon>
        <taxon>Actinomycetota</taxon>
        <taxon>Actinomycetes</taxon>
        <taxon>Kitasatosporales</taxon>
        <taxon>Streptomycetaceae</taxon>
        <taxon>Streptomyces</taxon>
    </lineage>
</organism>
<dbReference type="PANTHER" id="PTHR44103:SF1">
    <property type="entry name" value="PROPROTEIN CONVERTASE P"/>
    <property type="match status" value="1"/>
</dbReference>
<sequence length="747" mass="78326">MQLRTNRSRLATAVTAVLAVTALGVGAPAAAPAAFAATSAPSGQADAALPVFPEGADLAGAGTSGFLSYSYDRAGTKTVLWTPFDGGMSTRLKVPENGGSTVAGSDVVVIGDADRTDEMSKLTLRNMADPSAPAVDIDLGALSGTYLAVVSPTSVLAQIRKDDGTSELHVVTKTGTTTTSREIAGLPEGATDFAGSTVHDGSVLVGYVTGPEDERTYGRALIDVAAGTVSATYSAVPSWYGSAGLVFSASHVAWPDQTDSTGLYISSVDRRTGEQRRTLLGDLYGEWSYVLVGDWLVYGEPWTPVRAVSLTSGETRDLGITASAWASSADNTALLQGNPVSDDGLFRVAAGQDGTPTVTKVAEPGKPVIPLEIDEVHVPGVANLDRSHGRVTLGWTLSRADAYVDVTLTHIATGKEFAKRLAAPTSGTEFSFDWEAVFEEATPDEISFVDAPNGTYAVEAAATLLDGTGEPVHQGWFMDITRTYNPHDFNDNGSTDVFARDSNGVLWRDDLQDRPYYGEIWTAKTTRLGSGWGVYKQIEAVGNAGGAAPGDLIAVDGSGVQWLYLGKGDGTFAPRVKVGTGWQIYNKIAAGSDLDGDGRPDLVATDASGVLWFYKGTGNYTKPYAPRVKVGGGWQIYNHITAVGSIAGTAAGDLVARDTSGVLWLYQGNGRGGFAPRVKVGGGWGAFSQLVGAGDLDNDGRPDLIAYGTSGEYGAYVYRSTGSVTAPFSRRTTSLYKYQGRSYNHVA</sequence>
<dbReference type="SUPFAM" id="SSF69318">
    <property type="entry name" value="Integrin alpha N-terminal domain"/>
    <property type="match status" value="1"/>
</dbReference>
<reference evidence="3 4" key="1">
    <citation type="submission" date="2024-10" db="EMBL/GenBank/DDBJ databases">
        <title>The Natural Products Discovery Center: Release of the First 8490 Sequenced Strains for Exploring Actinobacteria Biosynthetic Diversity.</title>
        <authorList>
            <person name="Kalkreuter E."/>
            <person name="Kautsar S.A."/>
            <person name="Yang D."/>
            <person name="Bader C.D."/>
            <person name="Teijaro C.N."/>
            <person name="Fluegel L."/>
            <person name="Davis C.M."/>
            <person name="Simpson J.R."/>
            <person name="Lauterbach L."/>
            <person name="Steele A.D."/>
            <person name="Gui C."/>
            <person name="Meng S."/>
            <person name="Li G."/>
            <person name="Viehrig K."/>
            <person name="Ye F."/>
            <person name="Su P."/>
            <person name="Kiefer A.F."/>
            <person name="Nichols A."/>
            <person name="Cepeda A.J."/>
            <person name="Yan W."/>
            <person name="Fan B."/>
            <person name="Jiang Y."/>
            <person name="Adhikari A."/>
            <person name="Zheng C.-J."/>
            <person name="Schuster L."/>
            <person name="Cowan T.M."/>
            <person name="Smanski M.J."/>
            <person name="Chevrette M.G."/>
            <person name="De Carvalho L.P.S."/>
            <person name="Shen B."/>
        </authorList>
    </citation>
    <scope>NUCLEOTIDE SEQUENCE [LARGE SCALE GENOMIC DNA]</scope>
    <source>
        <strain evidence="3 4">NPDC020602</strain>
    </source>
</reference>
<gene>
    <name evidence="3" type="ORF">ACH407_03430</name>
</gene>
<protein>
    <submittedName>
        <fullName evidence="3">FG-GAP repeat domain-containing protein</fullName>
    </submittedName>
</protein>
<dbReference type="InterPro" id="IPR013517">
    <property type="entry name" value="FG-GAP"/>
</dbReference>
<accession>A0ABW7U1F4</accession>
<dbReference type="EMBL" id="JBIRUI010000001">
    <property type="protein sequence ID" value="MFI1712618.1"/>
    <property type="molecule type" value="Genomic_DNA"/>
</dbReference>
<dbReference type="Proteomes" id="UP001611339">
    <property type="component" value="Unassembled WGS sequence"/>
</dbReference>
<feature type="chain" id="PRO_5045341239" evidence="2">
    <location>
        <begin position="37"/>
        <end position="747"/>
    </location>
</feature>
<keyword evidence="4" id="KW-1185">Reference proteome</keyword>
<proteinExistence type="predicted"/>
<evidence type="ECO:0000313" key="4">
    <source>
        <dbReference type="Proteomes" id="UP001611339"/>
    </source>
</evidence>
<dbReference type="PANTHER" id="PTHR44103">
    <property type="entry name" value="PROPROTEIN CONVERTASE P"/>
    <property type="match status" value="1"/>
</dbReference>
<keyword evidence="1 2" id="KW-0732">Signal</keyword>
<dbReference type="Pfam" id="PF13517">
    <property type="entry name" value="FG-GAP_3"/>
    <property type="match status" value="2"/>
</dbReference>
<evidence type="ECO:0000256" key="2">
    <source>
        <dbReference type="SAM" id="SignalP"/>
    </source>
</evidence>
<feature type="signal peptide" evidence="2">
    <location>
        <begin position="1"/>
        <end position="36"/>
    </location>
</feature>
<evidence type="ECO:0000313" key="3">
    <source>
        <dbReference type="EMBL" id="MFI1712618.1"/>
    </source>
</evidence>
<evidence type="ECO:0000256" key="1">
    <source>
        <dbReference type="ARBA" id="ARBA00022729"/>
    </source>
</evidence>